<dbReference type="AlphaFoldDB" id="A0A1T0AS06"/>
<accession>A0A1T0AS06</accession>
<keyword evidence="2" id="KW-1185">Reference proteome</keyword>
<dbReference type="Proteomes" id="UP000190867">
    <property type="component" value="Unassembled WGS sequence"/>
</dbReference>
<sequence>MDFQEFFENAIWLKKFLRILHFLPNFLGQAKSYQSLTDFIQQQVFFISLGKTSPTTDCW</sequence>
<proteinExistence type="predicted"/>
<name>A0A1T0AS06_9PAST</name>
<organism evidence="1 2">
    <name type="scientific">Haemophilus paracuniculus</name>
    <dbReference type="NCBI Taxonomy" id="734"/>
    <lineage>
        <taxon>Bacteria</taxon>
        <taxon>Pseudomonadati</taxon>
        <taxon>Pseudomonadota</taxon>
        <taxon>Gammaproteobacteria</taxon>
        <taxon>Pasteurellales</taxon>
        <taxon>Pasteurellaceae</taxon>
        <taxon>Haemophilus</taxon>
    </lineage>
</organism>
<gene>
    <name evidence="1" type="ORF">B0187_05310</name>
</gene>
<evidence type="ECO:0000313" key="1">
    <source>
        <dbReference type="EMBL" id="OOR99176.1"/>
    </source>
</evidence>
<reference evidence="1 2" key="1">
    <citation type="submission" date="2017-02" db="EMBL/GenBank/DDBJ databases">
        <title>Draft genome sequence of Haemophilus paracuniculus CCUG 43573 type strain.</title>
        <authorList>
            <person name="Engstrom-Jakobsson H."/>
            <person name="Salva-Serra F."/>
            <person name="Thorell K."/>
            <person name="Gonzales-Siles L."/>
            <person name="Karlsson R."/>
            <person name="Boulund F."/>
            <person name="Engstrand L."/>
            <person name="Kristiansson E."/>
            <person name="Moore E."/>
        </authorList>
    </citation>
    <scope>NUCLEOTIDE SEQUENCE [LARGE SCALE GENOMIC DNA]</scope>
    <source>
        <strain evidence="1 2">CCUG 43573</strain>
    </source>
</reference>
<dbReference type="EMBL" id="MUYA01000007">
    <property type="protein sequence ID" value="OOR99176.1"/>
    <property type="molecule type" value="Genomic_DNA"/>
</dbReference>
<protein>
    <submittedName>
        <fullName evidence="1">Uncharacterized protein</fullName>
    </submittedName>
</protein>
<comment type="caution">
    <text evidence="1">The sequence shown here is derived from an EMBL/GenBank/DDBJ whole genome shotgun (WGS) entry which is preliminary data.</text>
</comment>
<evidence type="ECO:0000313" key="2">
    <source>
        <dbReference type="Proteomes" id="UP000190867"/>
    </source>
</evidence>